<keyword evidence="1" id="KW-0812">Transmembrane</keyword>
<name>A0A642PUM0_9BACE</name>
<dbReference type="AlphaFoldDB" id="A0A642PUM0"/>
<proteinExistence type="predicted"/>
<protein>
    <submittedName>
        <fullName evidence="2">Uncharacterized protein</fullName>
    </submittedName>
</protein>
<dbReference type="Proteomes" id="UP000448877">
    <property type="component" value="Unassembled WGS sequence"/>
</dbReference>
<evidence type="ECO:0000313" key="2">
    <source>
        <dbReference type="EMBL" id="KAA5416004.1"/>
    </source>
</evidence>
<organism evidence="2 3">
    <name type="scientific">Bacteroides cellulosilyticus</name>
    <dbReference type="NCBI Taxonomy" id="246787"/>
    <lineage>
        <taxon>Bacteria</taxon>
        <taxon>Pseudomonadati</taxon>
        <taxon>Bacteroidota</taxon>
        <taxon>Bacteroidia</taxon>
        <taxon>Bacteroidales</taxon>
        <taxon>Bacteroidaceae</taxon>
        <taxon>Bacteroides</taxon>
    </lineage>
</organism>
<keyword evidence="1" id="KW-0472">Membrane</keyword>
<dbReference type="RefSeq" id="WP_149920290.1">
    <property type="nucleotide sequence ID" value="NZ_VVYV01000029.1"/>
</dbReference>
<evidence type="ECO:0000256" key="1">
    <source>
        <dbReference type="SAM" id="Phobius"/>
    </source>
</evidence>
<keyword evidence="1" id="KW-1133">Transmembrane helix</keyword>
<accession>A0A642PUM0</accession>
<comment type="caution">
    <text evidence="2">The sequence shown here is derived from an EMBL/GenBank/DDBJ whole genome shotgun (WGS) entry which is preliminary data.</text>
</comment>
<sequence length="200" mass="23576">MAQLTKLLIKKDIMALTSFIDFIDKCTKGEYNFIVVFIAGIVFISFLISRIILDWKMFKKQTRFSKLHEKKCESAGILFSKVQKMKWAVGNYISSYEVRYEGEHPEKKLRDSYQAFWEAYEYFQCNIIYFEPKLCAEINSFLEGIRGNVDKYSMLKEEYEVVKNHALSQEMRSLVAKSDSMLEKISEELESKFRKIIGNQ</sequence>
<feature type="transmembrane region" description="Helical" evidence="1">
    <location>
        <begin position="31"/>
        <end position="53"/>
    </location>
</feature>
<evidence type="ECO:0000313" key="3">
    <source>
        <dbReference type="Proteomes" id="UP000448877"/>
    </source>
</evidence>
<gene>
    <name evidence="2" type="ORF">F2Y81_16710</name>
</gene>
<dbReference type="EMBL" id="VVYV01000029">
    <property type="protein sequence ID" value="KAA5416004.1"/>
    <property type="molecule type" value="Genomic_DNA"/>
</dbReference>
<reference evidence="2 3" key="1">
    <citation type="journal article" date="2019" name="Nat. Med.">
        <title>A library of human gut bacterial isolates paired with longitudinal multiomics data enables mechanistic microbiome research.</title>
        <authorList>
            <person name="Poyet M."/>
            <person name="Groussin M."/>
            <person name="Gibbons S.M."/>
            <person name="Avila-Pacheco J."/>
            <person name="Jiang X."/>
            <person name="Kearney S.M."/>
            <person name="Perrotta A.R."/>
            <person name="Berdy B."/>
            <person name="Zhao S."/>
            <person name="Lieberman T.D."/>
            <person name="Swanson P.K."/>
            <person name="Smith M."/>
            <person name="Roesemann S."/>
            <person name="Alexander J.E."/>
            <person name="Rich S.A."/>
            <person name="Livny J."/>
            <person name="Vlamakis H."/>
            <person name="Clish C."/>
            <person name="Bullock K."/>
            <person name="Deik A."/>
            <person name="Scott J."/>
            <person name="Pierce K.A."/>
            <person name="Xavier R.J."/>
            <person name="Alm E.J."/>
        </authorList>
    </citation>
    <scope>NUCLEOTIDE SEQUENCE [LARGE SCALE GENOMIC DNA]</scope>
    <source>
        <strain evidence="2 3">BIOML-A6</strain>
    </source>
</reference>